<sequence length="840" mass="93673">MSGHIPVRSHSSAIVTEHSPEDLLSRHARLAHCQDEAPQQVPATQKSKNSDGLTDATAESVVKPPIAVQAQEPAIHRDIPLESHATVSFVPSGSTGPDARTASCAQDKQSFTQALETTDTINEGNATVQNVPFLSHFPSQALFCEPTVEHAASVQHLSDDMSIADDLDLLWSDFDVYSSLVMSQSYPLNVSALNQARFPGFDLATYDNDRQIDHSDKRDMDEVHTSGVMSRFESRLPSMQPEDQAESHSTDKGLQDAATQPPGLAEGFSTRLVPWRLSKRDYHLILTDIQSHAAVLPSDFVFPSRHALCRYVEGFFTGFHEHLPIIHLPTFSLATVAPELILAIAAVGARYRFQRKQSHHIYLAARALLEDWLRRRDAYDVPYSVFTTPGVLSDRNIQFQSSLSPFQDVNLLDHAPRSQDPKQPMSTTTERDMQTMHAMILLIALGTWNHRSLLRNAFSTASQLALLVRENHVSRPDPDPQHQTWREWVTTEGRRRTMLVAYCFLNLHSIAYNLSPKILNKEIESFVLPSPESHWRAETQKSWEAARETDVHFKTSLRAAYASLFSRSQASYPEAVSSFGNYVLIHYIIQEIFFARQLHFTSGAASSLAPDVLSHLDSALKNWQQSWESTKDSSFDPSAPGGPLSFNATALFRLAYVRLHIDFGPCRQLESRDPLNIARAFQNAPPLERSPYVARAVLQCAHSLSIPVRIGIEFVARTQTLTWSIVHSLCNLECGMFLGKWLETIASVLTQGGTLRDDEQRLLGIISSIVNETDLGLQVQQEQDQAKKITLISAAVIRLWAYTFKGAHVFEIMAPIGAGLELCADTLQQDINDNGSFPSV</sequence>
<evidence type="ECO:0000313" key="10">
    <source>
        <dbReference type="Proteomes" id="UP001187734"/>
    </source>
</evidence>
<dbReference type="GO" id="GO:0006351">
    <property type="term" value="P:DNA-templated transcription"/>
    <property type="evidence" value="ECO:0007669"/>
    <property type="project" value="InterPro"/>
</dbReference>
<feature type="region of interest" description="Disordered" evidence="7">
    <location>
        <begin position="87"/>
        <end position="107"/>
    </location>
</feature>
<keyword evidence="10" id="KW-1185">Reference proteome</keyword>
<evidence type="ECO:0000256" key="2">
    <source>
        <dbReference type="ARBA" id="ARBA00022723"/>
    </source>
</evidence>
<comment type="subcellular location">
    <subcellularLocation>
        <location evidence="1">Nucleus</location>
    </subcellularLocation>
</comment>
<evidence type="ECO:0000256" key="5">
    <source>
        <dbReference type="ARBA" id="ARBA00022833"/>
    </source>
</evidence>
<dbReference type="Proteomes" id="UP001187734">
    <property type="component" value="Unassembled WGS sequence"/>
</dbReference>
<evidence type="ECO:0000256" key="1">
    <source>
        <dbReference type="ARBA" id="ARBA00004123"/>
    </source>
</evidence>
<dbReference type="GO" id="GO:0000981">
    <property type="term" value="F:DNA-binding transcription factor activity, RNA polymerase II-specific"/>
    <property type="evidence" value="ECO:0007669"/>
    <property type="project" value="InterPro"/>
</dbReference>
<comment type="caution">
    <text evidence="9">The sequence shown here is derived from an EMBL/GenBank/DDBJ whole genome shotgun (WGS) entry which is preliminary data.</text>
</comment>
<dbReference type="PANTHER" id="PTHR40626:SF10">
    <property type="entry name" value="C2H2-TYPE DOMAIN-CONTAINING PROTEIN"/>
    <property type="match status" value="1"/>
</dbReference>
<keyword evidence="5" id="KW-0862">Zinc</keyword>
<protein>
    <recommendedName>
        <fullName evidence="8">Xylanolytic transcriptional activator regulatory domain-containing protein</fullName>
    </recommendedName>
</protein>
<keyword evidence="3" id="KW-0677">Repeat</keyword>
<feature type="region of interest" description="Disordered" evidence="7">
    <location>
        <begin position="36"/>
        <end position="67"/>
    </location>
</feature>
<dbReference type="EMBL" id="ONZP01000478">
    <property type="protein sequence ID" value="SPJ85501.1"/>
    <property type="molecule type" value="Genomic_DNA"/>
</dbReference>
<reference evidence="9" key="1">
    <citation type="submission" date="2018-03" db="EMBL/GenBank/DDBJ databases">
        <authorList>
            <person name="Guldener U."/>
        </authorList>
    </citation>
    <scope>NUCLEOTIDE SEQUENCE</scope>
</reference>
<gene>
    <name evidence="9" type="ORF">FTOL_11282</name>
</gene>
<dbReference type="Pfam" id="PF04082">
    <property type="entry name" value="Fungal_trans"/>
    <property type="match status" value="1"/>
</dbReference>
<dbReference type="GO" id="GO:0000978">
    <property type="term" value="F:RNA polymerase II cis-regulatory region sequence-specific DNA binding"/>
    <property type="evidence" value="ECO:0007669"/>
    <property type="project" value="InterPro"/>
</dbReference>
<feature type="compositionally biased region" description="Basic and acidic residues" evidence="7">
    <location>
        <begin position="245"/>
        <end position="254"/>
    </location>
</feature>
<evidence type="ECO:0000256" key="4">
    <source>
        <dbReference type="ARBA" id="ARBA00022771"/>
    </source>
</evidence>
<accession>A0AAE8MJQ5</accession>
<evidence type="ECO:0000259" key="8">
    <source>
        <dbReference type="Pfam" id="PF04082"/>
    </source>
</evidence>
<feature type="domain" description="Xylanolytic transcriptional activator regulatory" evidence="8">
    <location>
        <begin position="315"/>
        <end position="623"/>
    </location>
</feature>
<name>A0AAE8MJQ5_9HYPO</name>
<keyword evidence="6" id="KW-0539">Nucleus</keyword>
<feature type="compositionally biased region" description="Polar residues" evidence="7">
    <location>
        <begin position="41"/>
        <end position="52"/>
    </location>
</feature>
<feature type="region of interest" description="Disordered" evidence="7">
    <location>
        <begin position="1"/>
        <end position="21"/>
    </location>
</feature>
<dbReference type="InterPro" id="IPR051059">
    <property type="entry name" value="VerF-like"/>
</dbReference>
<evidence type="ECO:0000256" key="3">
    <source>
        <dbReference type="ARBA" id="ARBA00022737"/>
    </source>
</evidence>
<dbReference type="CDD" id="cd12148">
    <property type="entry name" value="fungal_TF_MHR"/>
    <property type="match status" value="1"/>
</dbReference>
<keyword evidence="4" id="KW-0863">Zinc-finger</keyword>
<evidence type="ECO:0000256" key="7">
    <source>
        <dbReference type="SAM" id="MobiDB-lite"/>
    </source>
</evidence>
<dbReference type="AlphaFoldDB" id="A0AAE8MJQ5"/>
<dbReference type="PANTHER" id="PTHR40626">
    <property type="entry name" value="MIP31509P"/>
    <property type="match status" value="1"/>
</dbReference>
<feature type="region of interest" description="Disordered" evidence="7">
    <location>
        <begin position="231"/>
        <end position="263"/>
    </location>
</feature>
<evidence type="ECO:0000313" key="9">
    <source>
        <dbReference type="EMBL" id="SPJ85501.1"/>
    </source>
</evidence>
<dbReference type="GO" id="GO:0008270">
    <property type="term" value="F:zinc ion binding"/>
    <property type="evidence" value="ECO:0007669"/>
    <property type="project" value="UniProtKB-KW"/>
</dbReference>
<evidence type="ECO:0000256" key="6">
    <source>
        <dbReference type="ARBA" id="ARBA00023242"/>
    </source>
</evidence>
<dbReference type="GO" id="GO:0000785">
    <property type="term" value="C:chromatin"/>
    <property type="evidence" value="ECO:0007669"/>
    <property type="project" value="TreeGrafter"/>
</dbReference>
<dbReference type="GO" id="GO:0005634">
    <property type="term" value="C:nucleus"/>
    <property type="evidence" value="ECO:0007669"/>
    <property type="project" value="UniProtKB-SubCell"/>
</dbReference>
<dbReference type="InterPro" id="IPR007219">
    <property type="entry name" value="XnlR_reg_dom"/>
</dbReference>
<organism evidence="9 10">
    <name type="scientific">Fusarium torulosum</name>
    <dbReference type="NCBI Taxonomy" id="33205"/>
    <lineage>
        <taxon>Eukaryota</taxon>
        <taxon>Fungi</taxon>
        <taxon>Dikarya</taxon>
        <taxon>Ascomycota</taxon>
        <taxon>Pezizomycotina</taxon>
        <taxon>Sordariomycetes</taxon>
        <taxon>Hypocreomycetidae</taxon>
        <taxon>Hypocreales</taxon>
        <taxon>Nectriaceae</taxon>
        <taxon>Fusarium</taxon>
    </lineage>
</organism>
<proteinExistence type="predicted"/>
<keyword evidence="2" id="KW-0479">Metal-binding</keyword>